<accession>A0AAV2DY50</accession>
<dbReference type="Proteomes" id="UP001497516">
    <property type="component" value="Chromosome 3"/>
</dbReference>
<protein>
    <submittedName>
        <fullName evidence="1">Uncharacterized protein</fullName>
    </submittedName>
</protein>
<reference evidence="1 2" key="1">
    <citation type="submission" date="2024-04" db="EMBL/GenBank/DDBJ databases">
        <authorList>
            <person name="Fracassetti M."/>
        </authorList>
    </citation>
    <scope>NUCLEOTIDE SEQUENCE [LARGE SCALE GENOMIC DNA]</scope>
</reference>
<proteinExistence type="predicted"/>
<gene>
    <name evidence="1" type="ORF">LTRI10_LOCUS20049</name>
</gene>
<dbReference type="AlphaFoldDB" id="A0AAV2DY50"/>
<name>A0AAV2DY50_9ROSI</name>
<sequence length="67" mass="7512">MSPPPMFPFDEGAYVHSIRQLMTATMAGSSSHDQNQLFGAVDDAVVQQQRRGRTPMFLWILPLPAEH</sequence>
<keyword evidence="2" id="KW-1185">Reference proteome</keyword>
<evidence type="ECO:0000313" key="2">
    <source>
        <dbReference type="Proteomes" id="UP001497516"/>
    </source>
</evidence>
<organism evidence="1 2">
    <name type="scientific">Linum trigynum</name>
    <dbReference type="NCBI Taxonomy" id="586398"/>
    <lineage>
        <taxon>Eukaryota</taxon>
        <taxon>Viridiplantae</taxon>
        <taxon>Streptophyta</taxon>
        <taxon>Embryophyta</taxon>
        <taxon>Tracheophyta</taxon>
        <taxon>Spermatophyta</taxon>
        <taxon>Magnoliopsida</taxon>
        <taxon>eudicotyledons</taxon>
        <taxon>Gunneridae</taxon>
        <taxon>Pentapetalae</taxon>
        <taxon>rosids</taxon>
        <taxon>fabids</taxon>
        <taxon>Malpighiales</taxon>
        <taxon>Linaceae</taxon>
        <taxon>Linum</taxon>
    </lineage>
</organism>
<dbReference type="EMBL" id="OZ034816">
    <property type="protein sequence ID" value="CAL1378474.1"/>
    <property type="molecule type" value="Genomic_DNA"/>
</dbReference>
<evidence type="ECO:0000313" key="1">
    <source>
        <dbReference type="EMBL" id="CAL1378474.1"/>
    </source>
</evidence>